<evidence type="ECO:0000256" key="1">
    <source>
        <dbReference type="SAM" id="MobiDB-lite"/>
    </source>
</evidence>
<organism evidence="2 3">
    <name type="scientific">Nonomuraea typhae</name>
    <dbReference type="NCBI Taxonomy" id="2603600"/>
    <lineage>
        <taxon>Bacteria</taxon>
        <taxon>Bacillati</taxon>
        <taxon>Actinomycetota</taxon>
        <taxon>Actinomycetes</taxon>
        <taxon>Streptosporangiales</taxon>
        <taxon>Streptosporangiaceae</taxon>
        <taxon>Nonomuraea</taxon>
    </lineage>
</organism>
<sequence length="87" mass="9488">AKTVIKYSDEVLHEILHALAFNTLLSSQETDAFSGVRSFFRCALSLSAFPFSVKLSYLTFPGAPANVPDRPGRTNQLESWGGAGRIL</sequence>
<comment type="caution">
    <text evidence="2">The sequence shown here is derived from an EMBL/GenBank/DDBJ whole genome shotgun (WGS) entry which is preliminary data.</text>
</comment>
<accession>A0ABW7YYV0</accession>
<evidence type="ECO:0000313" key="3">
    <source>
        <dbReference type="Proteomes" id="UP001612741"/>
    </source>
</evidence>
<feature type="non-terminal residue" evidence="2">
    <location>
        <position position="1"/>
    </location>
</feature>
<proteinExistence type="predicted"/>
<dbReference type="EMBL" id="JBITGY010000006">
    <property type="protein sequence ID" value="MFI6500750.1"/>
    <property type="molecule type" value="Genomic_DNA"/>
</dbReference>
<dbReference type="Proteomes" id="UP001612741">
    <property type="component" value="Unassembled WGS sequence"/>
</dbReference>
<evidence type="ECO:0000313" key="2">
    <source>
        <dbReference type="EMBL" id="MFI6500750.1"/>
    </source>
</evidence>
<protein>
    <submittedName>
        <fullName evidence="2">Uncharacterized protein</fullName>
    </submittedName>
</protein>
<keyword evidence="3" id="KW-1185">Reference proteome</keyword>
<dbReference type="RefSeq" id="WP_397084837.1">
    <property type="nucleotide sequence ID" value="NZ_JBITGY010000006.1"/>
</dbReference>
<name>A0ABW7YYV0_9ACTN</name>
<gene>
    <name evidence="2" type="ORF">ACIBG2_25480</name>
</gene>
<reference evidence="2 3" key="1">
    <citation type="submission" date="2024-10" db="EMBL/GenBank/DDBJ databases">
        <title>The Natural Products Discovery Center: Release of the First 8490 Sequenced Strains for Exploring Actinobacteria Biosynthetic Diversity.</title>
        <authorList>
            <person name="Kalkreuter E."/>
            <person name="Kautsar S.A."/>
            <person name="Yang D."/>
            <person name="Bader C.D."/>
            <person name="Teijaro C.N."/>
            <person name="Fluegel L."/>
            <person name="Davis C.M."/>
            <person name="Simpson J.R."/>
            <person name="Lauterbach L."/>
            <person name="Steele A.D."/>
            <person name="Gui C."/>
            <person name="Meng S."/>
            <person name="Li G."/>
            <person name="Viehrig K."/>
            <person name="Ye F."/>
            <person name="Su P."/>
            <person name="Kiefer A.F."/>
            <person name="Nichols A."/>
            <person name="Cepeda A.J."/>
            <person name="Yan W."/>
            <person name="Fan B."/>
            <person name="Jiang Y."/>
            <person name="Adhikari A."/>
            <person name="Zheng C.-J."/>
            <person name="Schuster L."/>
            <person name="Cowan T.M."/>
            <person name="Smanski M.J."/>
            <person name="Chevrette M.G."/>
            <person name="De Carvalho L.P.S."/>
            <person name="Shen B."/>
        </authorList>
    </citation>
    <scope>NUCLEOTIDE SEQUENCE [LARGE SCALE GENOMIC DNA]</scope>
    <source>
        <strain evidence="2 3">NPDC050545</strain>
    </source>
</reference>
<feature type="region of interest" description="Disordered" evidence="1">
    <location>
        <begin position="68"/>
        <end position="87"/>
    </location>
</feature>